<evidence type="ECO:0000256" key="5">
    <source>
        <dbReference type="ARBA" id="ARBA00023136"/>
    </source>
</evidence>
<dbReference type="PROSITE" id="PS00217">
    <property type="entry name" value="SUGAR_TRANSPORT_2"/>
    <property type="match status" value="1"/>
</dbReference>
<dbReference type="InterPro" id="IPR036259">
    <property type="entry name" value="MFS_trans_sf"/>
</dbReference>
<evidence type="ECO:0000259" key="8">
    <source>
        <dbReference type="PROSITE" id="PS50850"/>
    </source>
</evidence>
<feature type="transmembrane region" description="Helical" evidence="7">
    <location>
        <begin position="401"/>
        <end position="427"/>
    </location>
</feature>
<reference evidence="9 10" key="1">
    <citation type="submission" date="2017-06" db="EMBL/GenBank/DDBJ databases">
        <title>Comparative genomic analysis of Ambrosia Fusariam Clade fungi.</title>
        <authorList>
            <person name="Stajich J.E."/>
            <person name="Carrillo J."/>
            <person name="Kijimoto T."/>
            <person name="Eskalen A."/>
            <person name="O'Donnell K."/>
            <person name="Kasson M."/>
        </authorList>
    </citation>
    <scope>NUCLEOTIDE SEQUENCE [LARGE SCALE GENOMIC DNA]</scope>
    <source>
        <strain evidence="9">UCR3666</strain>
    </source>
</reference>
<feature type="transmembrane region" description="Helical" evidence="7">
    <location>
        <begin position="344"/>
        <end position="364"/>
    </location>
</feature>
<dbReference type="EMBL" id="NKUJ01000072">
    <property type="protein sequence ID" value="RMJ15015.1"/>
    <property type="molecule type" value="Genomic_DNA"/>
</dbReference>
<dbReference type="GO" id="GO:0005351">
    <property type="term" value="F:carbohydrate:proton symporter activity"/>
    <property type="evidence" value="ECO:0007669"/>
    <property type="project" value="TreeGrafter"/>
</dbReference>
<feature type="transmembrane region" description="Helical" evidence="7">
    <location>
        <begin position="474"/>
        <end position="492"/>
    </location>
</feature>
<keyword evidence="4 7" id="KW-1133">Transmembrane helix</keyword>
<dbReference type="Proteomes" id="UP000277212">
    <property type="component" value="Unassembled WGS sequence"/>
</dbReference>
<keyword evidence="5 7" id="KW-0472">Membrane</keyword>
<dbReference type="InterPro" id="IPR005828">
    <property type="entry name" value="MFS_sugar_transport-like"/>
</dbReference>
<feature type="transmembrane region" description="Helical" evidence="7">
    <location>
        <begin position="313"/>
        <end position="332"/>
    </location>
</feature>
<feature type="transmembrane region" description="Helical" evidence="7">
    <location>
        <begin position="439"/>
        <end position="462"/>
    </location>
</feature>
<dbReference type="PROSITE" id="PS00216">
    <property type="entry name" value="SUGAR_TRANSPORT_1"/>
    <property type="match status" value="1"/>
</dbReference>
<comment type="subcellular location">
    <subcellularLocation>
        <location evidence="1">Membrane</location>
        <topology evidence="1">Multi-pass membrane protein</topology>
    </subcellularLocation>
</comment>
<feature type="transmembrane region" description="Helical" evidence="7">
    <location>
        <begin position="217"/>
        <end position="234"/>
    </location>
</feature>
<keyword evidence="10" id="KW-1185">Reference proteome</keyword>
<feature type="transmembrane region" description="Helical" evidence="7">
    <location>
        <begin position="125"/>
        <end position="143"/>
    </location>
</feature>
<keyword evidence="3 7" id="KW-0812">Transmembrane</keyword>
<dbReference type="PANTHER" id="PTHR48022">
    <property type="entry name" value="PLASTIDIC GLUCOSE TRANSPORTER 4"/>
    <property type="match status" value="1"/>
</dbReference>
<dbReference type="PANTHER" id="PTHR48022:SF10">
    <property type="entry name" value="MAJOR FACILITATOR SUPERFAMILY (MFS) PROFILE DOMAIN-CONTAINING PROTEIN"/>
    <property type="match status" value="1"/>
</dbReference>
<dbReference type="InterPro" id="IPR020846">
    <property type="entry name" value="MFS_dom"/>
</dbReference>
<dbReference type="Gene3D" id="1.20.1250.20">
    <property type="entry name" value="MFS general substrate transporter like domains"/>
    <property type="match status" value="1"/>
</dbReference>
<sequence length="853" mass="94370">MLAGMLDKDIDIDAKSGVERHENVALKSSHDKLGLRASAWRFRKAVLVCNLLCIAAACDGFQINLNGNIIANQGFINHVGFQNDEGEYVLKAQYTALWGALQSLGQIIGMLSLNPVSDRIGRKQTLYVLWVILAASISIETVVRDWKDWAGAKLLAGAGIGALQATLPVYITEWSPVNIRGAMVLAYGFWNTIGNFLAPMILTIMHAVDPLDYKTPILTQWGFLGLMLPIFIWLPETPAYYAERDQDEQGKKTLSRVNGGVQDYDVETEYAIIKNTILEERSQREENGQSFADIISTYLACFKGSNARRTLGAALPACTQQLTGLSFLNTYASLFFKQSGFNDPFLISTILTIIQLVSALALILISDKAGRRSSTFVSAIACSLSMMVVGILGFVNKTTPIQNLLIFVACVWAFFNKALGSIGWAFVGEVASQKLRARTAGVAAATSVVFGLTFNTTVPLMLDINGADWNYKTAWLFFGTGLVTTIIVYFYVPEPSQRNPAEMDEMYEKCVPARKMRKYVTDVQRAAHINDHPTLQSGTCDYSKNNWYHGETSCINPDQTASTDFTWPPLFSKGAKFVYAVDGINGTDISDIEPLMDPNKVKDRKATLVGWWLEYDSISLNNTDLLMLTEMNVFFTNTTNKIGGGHNGCEGLLGAKCLETINSTLRKLWDDDQQFGAPLLNLNDEADSILESCPKDLFSTWEKLQPRIETLNQNTDFNTMLLASEAPPKASPWDQHNTDAALPSGNKSFTYSRTMYDKRELAFQERKAAFAILMRYPARDSEKNDAVRNTTVDDISVEFVCAKLKESSSDDSDDEDDKTSSQDSDEKDAAGSVRVPGVVLSAMILGMLVWQMV</sequence>
<dbReference type="AlphaFoldDB" id="A0A3M2SCS6"/>
<feature type="transmembrane region" description="Helical" evidence="7">
    <location>
        <begin position="833"/>
        <end position="852"/>
    </location>
</feature>
<protein>
    <recommendedName>
        <fullName evidence="8">Major facilitator superfamily (MFS) profile domain-containing protein</fullName>
    </recommendedName>
</protein>
<gene>
    <name evidence="9" type="ORF">CDV36_005300</name>
</gene>
<evidence type="ECO:0000313" key="10">
    <source>
        <dbReference type="Proteomes" id="UP000277212"/>
    </source>
</evidence>
<feature type="transmembrane region" description="Helical" evidence="7">
    <location>
        <begin position="184"/>
        <end position="205"/>
    </location>
</feature>
<feature type="transmembrane region" description="Helical" evidence="7">
    <location>
        <begin position="376"/>
        <end position="395"/>
    </location>
</feature>
<dbReference type="OrthoDB" id="2544694at2759"/>
<evidence type="ECO:0000256" key="7">
    <source>
        <dbReference type="SAM" id="Phobius"/>
    </source>
</evidence>
<evidence type="ECO:0000313" key="9">
    <source>
        <dbReference type="EMBL" id="RMJ15015.1"/>
    </source>
</evidence>
<dbReference type="SUPFAM" id="SSF103473">
    <property type="entry name" value="MFS general substrate transporter"/>
    <property type="match status" value="1"/>
</dbReference>
<organism evidence="9 10">
    <name type="scientific">Fusarium kuroshium</name>
    <dbReference type="NCBI Taxonomy" id="2010991"/>
    <lineage>
        <taxon>Eukaryota</taxon>
        <taxon>Fungi</taxon>
        <taxon>Dikarya</taxon>
        <taxon>Ascomycota</taxon>
        <taxon>Pezizomycotina</taxon>
        <taxon>Sordariomycetes</taxon>
        <taxon>Hypocreomycetidae</taxon>
        <taxon>Hypocreales</taxon>
        <taxon>Nectriaceae</taxon>
        <taxon>Fusarium</taxon>
        <taxon>Fusarium solani species complex</taxon>
    </lineage>
</organism>
<feature type="region of interest" description="Disordered" evidence="6">
    <location>
        <begin position="806"/>
        <end position="831"/>
    </location>
</feature>
<evidence type="ECO:0000256" key="4">
    <source>
        <dbReference type="ARBA" id="ARBA00022989"/>
    </source>
</evidence>
<dbReference type="InterPro" id="IPR005829">
    <property type="entry name" value="Sugar_transporter_CS"/>
</dbReference>
<evidence type="ECO:0000256" key="3">
    <source>
        <dbReference type="ARBA" id="ARBA00022692"/>
    </source>
</evidence>
<evidence type="ECO:0000256" key="1">
    <source>
        <dbReference type="ARBA" id="ARBA00004141"/>
    </source>
</evidence>
<accession>A0A3M2SCS6</accession>
<dbReference type="PROSITE" id="PS50850">
    <property type="entry name" value="MFS"/>
    <property type="match status" value="1"/>
</dbReference>
<comment type="similarity">
    <text evidence="2">Belongs to the major facilitator superfamily. Sugar transporter (TC 2.A.1.1) family.</text>
</comment>
<evidence type="ECO:0000256" key="6">
    <source>
        <dbReference type="SAM" id="MobiDB-lite"/>
    </source>
</evidence>
<dbReference type="InterPro" id="IPR050360">
    <property type="entry name" value="MFS_Sugar_Transporters"/>
</dbReference>
<evidence type="ECO:0000256" key="2">
    <source>
        <dbReference type="ARBA" id="ARBA00010992"/>
    </source>
</evidence>
<proteinExistence type="inferred from homology"/>
<comment type="caution">
    <text evidence="9">The sequence shown here is derived from an EMBL/GenBank/DDBJ whole genome shotgun (WGS) entry which is preliminary data.</text>
</comment>
<dbReference type="GO" id="GO:0016020">
    <property type="term" value="C:membrane"/>
    <property type="evidence" value="ECO:0007669"/>
    <property type="project" value="UniProtKB-SubCell"/>
</dbReference>
<feature type="domain" description="Major facilitator superfamily (MFS) profile" evidence="8">
    <location>
        <begin position="52"/>
        <end position="496"/>
    </location>
</feature>
<dbReference type="Pfam" id="PF00083">
    <property type="entry name" value="Sugar_tr"/>
    <property type="match status" value="1"/>
</dbReference>
<name>A0A3M2SCS6_9HYPO</name>
<feature type="transmembrane region" description="Helical" evidence="7">
    <location>
        <begin position="149"/>
        <end position="172"/>
    </location>
</feature>